<reference evidence="1 2" key="1">
    <citation type="submission" date="2012-04" db="EMBL/GenBank/DDBJ databases">
        <authorList>
            <person name="Genoscope - CEA"/>
        </authorList>
    </citation>
    <scope>NUCLEOTIDE SEQUENCE [LARGE SCALE GENOMIC DNA]</scope>
    <source>
        <strain evidence="1 2">9701</strain>
    </source>
</reference>
<dbReference type="EMBL" id="CAIQ01000198">
    <property type="protein sequence ID" value="CCI36868.1"/>
    <property type="molecule type" value="Genomic_DNA"/>
</dbReference>
<name>I4IRE4_MICAE</name>
<dbReference type="HOGENOM" id="CLU_1561161_0_0_3"/>
<dbReference type="Proteomes" id="UP000004047">
    <property type="component" value="Unassembled WGS sequence"/>
</dbReference>
<evidence type="ECO:0000313" key="2">
    <source>
        <dbReference type="Proteomes" id="UP000004047"/>
    </source>
</evidence>
<dbReference type="AlphaFoldDB" id="I4IRE4"/>
<sequence length="171" mass="18241">MYMVRSPKSSAGAVGATLGNAPYGDGDRTLLWIDAVNDPIAGGKDGLEIRPACSHLHRACPTLGTVLPTLVIIPQQFAIRLDCVDDPTSSGKDRLEVRPACSYLLRAGKASSTSLIIGVSIPEQFAIRLDCVDDPITGGKDRLEALPACSYLLRTLYPLNPVRPPSMSIPQ</sequence>
<comment type="caution">
    <text evidence="1">The sequence shown here is derived from an EMBL/GenBank/DDBJ whole genome shotgun (WGS) entry which is preliminary data.</text>
</comment>
<gene>
    <name evidence="1" type="ORF">MICAK_2770012</name>
</gene>
<accession>I4IRE4</accession>
<organism evidence="1 2">
    <name type="scientific">Microcystis aeruginosa PCC 9701</name>
    <dbReference type="NCBI Taxonomy" id="721123"/>
    <lineage>
        <taxon>Bacteria</taxon>
        <taxon>Bacillati</taxon>
        <taxon>Cyanobacteriota</taxon>
        <taxon>Cyanophyceae</taxon>
        <taxon>Oscillatoriophycideae</taxon>
        <taxon>Chroococcales</taxon>
        <taxon>Microcystaceae</taxon>
        <taxon>Microcystis</taxon>
    </lineage>
</organism>
<protein>
    <submittedName>
        <fullName evidence="1">Uncharacterized protein</fullName>
    </submittedName>
</protein>
<proteinExistence type="predicted"/>
<evidence type="ECO:0000313" key="1">
    <source>
        <dbReference type="EMBL" id="CCI36868.1"/>
    </source>
</evidence>